<feature type="transmembrane region" description="Helical" evidence="1">
    <location>
        <begin position="36"/>
        <end position="53"/>
    </location>
</feature>
<gene>
    <name evidence="2" type="ORF">CEUSTIGMA_g11511.t1</name>
</gene>
<dbReference type="AlphaFoldDB" id="A0A250XLZ3"/>
<dbReference type="Proteomes" id="UP000232323">
    <property type="component" value="Unassembled WGS sequence"/>
</dbReference>
<accession>A0A250XLZ3</accession>
<protein>
    <submittedName>
        <fullName evidence="2">Uncharacterized protein</fullName>
    </submittedName>
</protein>
<sequence length="111" mass="12814">MRRVIPLEQLACQDLSIRRWIKASDHEGYVVTFRMLYAHLALFTTLTWLLLAFREKYLNCEVLHQSCKRDRFSILAKKALALSSKTTVTAAAACYYTAAGHSLRIRNKCMM</sequence>
<organism evidence="2 3">
    <name type="scientific">Chlamydomonas eustigma</name>
    <dbReference type="NCBI Taxonomy" id="1157962"/>
    <lineage>
        <taxon>Eukaryota</taxon>
        <taxon>Viridiplantae</taxon>
        <taxon>Chlorophyta</taxon>
        <taxon>core chlorophytes</taxon>
        <taxon>Chlorophyceae</taxon>
        <taxon>CS clade</taxon>
        <taxon>Chlamydomonadales</taxon>
        <taxon>Chlamydomonadaceae</taxon>
        <taxon>Chlamydomonas</taxon>
    </lineage>
</organism>
<comment type="caution">
    <text evidence="2">The sequence shown here is derived from an EMBL/GenBank/DDBJ whole genome shotgun (WGS) entry which is preliminary data.</text>
</comment>
<evidence type="ECO:0000313" key="3">
    <source>
        <dbReference type="Proteomes" id="UP000232323"/>
    </source>
</evidence>
<evidence type="ECO:0000256" key="1">
    <source>
        <dbReference type="SAM" id="Phobius"/>
    </source>
</evidence>
<dbReference type="EMBL" id="BEGY01000115">
    <property type="protein sequence ID" value="GAX84087.1"/>
    <property type="molecule type" value="Genomic_DNA"/>
</dbReference>
<evidence type="ECO:0000313" key="2">
    <source>
        <dbReference type="EMBL" id="GAX84087.1"/>
    </source>
</evidence>
<reference evidence="2 3" key="1">
    <citation type="submission" date="2017-08" db="EMBL/GenBank/DDBJ databases">
        <title>Acidophilic green algal genome provides insights into adaptation to an acidic environment.</title>
        <authorList>
            <person name="Hirooka S."/>
            <person name="Hirose Y."/>
            <person name="Kanesaki Y."/>
            <person name="Higuchi S."/>
            <person name="Fujiwara T."/>
            <person name="Onuma R."/>
            <person name="Era A."/>
            <person name="Ohbayashi R."/>
            <person name="Uzuka A."/>
            <person name="Nozaki H."/>
            <person name="Yoshikawa H."/>
            <person name="Miyagishima S.Y."/>
        </authorList>
    </citation>
    <scope>NUCLEOTIDE SEQUENCE [LARGE SCALE GENOMIC DNA]</scope>
    <source>
        <strain evidence="2 3">NIES-2499</strain>
    </source>
</reference>
<keyword evidence="1" id="KW-0812">Transmembrane</keyword>
<keyword evidence="3" id="KW-1185">Reference proteome</keyword>
<keyword evidence="1" id="KW-0472">Membrane</keyword>
<proteinExistence type="predicted"/>
<keyword evidence="1" id="KW-1133">Transmembrane helix</keyword>
<name>A0A250XLZ3_9CHLO</name>